<dbReference type="Proteomes" id="UP000261380">
    <property type="component" value="Unplaced"/>
</dbReference>
<evidence type="ECO:0000313" key="1">
    <source>
        <dbReference type="Ensembl" id="ENSXCOP00000026746.1"/>
    </source>
</evidence>
<name>A0A3B5MTB9_9TELE</name>
<accession>A0A3B5MTB9</accession>
<dbReference type="AlphaFoldDB" id="A0A3B5MTB9"/>
<reference evidence="1" key="1">
    <citation type="submission" date="2025-08" db="UniProtKB">
        <authorList>
            <consortium name="Ensembl"/>
        </authorList>
    </citation>
    <scope>IDENTIFICATION</scope>
</reference>
<dbReference type="GeneTree" id="ENSGT01110000271650"/>
<organism evidence="1 2">
    <name type="scientific">Xiphophorus couchianus</name>
    <name type="common">Monterrey platyfish</name>
    <dbReference type="NCBI Taxonomy" id="32473"/>
    <lineage>
        <taxon>Eukaryota</taxon>
        <taxon>Metazoa</taxon>
        <taxon>Chordata</taxon>
        <taxon>Craniata</taxon>
        <taxon>Vertebrata</taxon>
        <taxon>Euteleostomi</taxon>
        <taxon>Actinopterygii</taxon>
        <taxon>Neopterygii</taxon>
        <taxon>Teleostei</taxon>
        <taxon>Neoteleostei</taxon>
        <taxon>Acanthomorphata</taxon>
        <taxon>Ovalentaria</taxon>
        <taxon>Atherinomorphae</taxon>
        <taxon>Cyprinodontiformes</taxon>
        <taxon>Poeciliidae</taxon>
        <taxon>Poeciliinae</taxon>
        <taxon>Xiphophorus</taxon>
    </lineage>
</organism>
<evidence type="ECO:0000313" key="2">
    <source>
        <dbReference type="Proteomes" id="UP000261380"/>
    </source>
</evidence>
<proteinExistence type="predicted"/>
<protein>
    <submittedName>
        <fullName evidence="1">Uncharacterized protein</fullName>
    </submittedName>
</protein>
<sequence length="59" mass="6750">MELTPPQRLPLNAALSLVSQCSVCWGLTGLKVYKTVKVAVCNFYKKYFFYIFIETVTIL</sequence>
<reference evidence="1" key="2">
    <citation type="submission" date="2025-09" db="UniProtKB">
        <authorList>
            <consortium name="Ensembl"/>
        </authorList>
    </citation>
    <scope>IDENTIFICATION</scope>
</reference>
<keyword evidence="2" id="KW-1185">Reference proteome</keyword>
<dbReference type="Ensembl" id="ENSXCOT00000027073.1">
    <property type="protein sequence ID" value="ENSXCOP00000026746.1"/>
    <property type="gene ID" value="ENSXCOG00000019977.1"/>
</dbReference>